<feature type="chain" id="PRO_5029866767" evidence="2">
    <location>
        <begin position="19"/>
        <end position="276"/>
    </location>
</feature>
<feature type="signal peptide" evidence="2">
    <location>
        <begin position="1"/>
        <end position="18"/>
    </location>
</feature>
<evidence type="ECO:0000256" key="2">
    <source>
        <dbReference type="SAM" id="SignalP"/>
    </source>
</evidence>
<evidence type="ECO:0000256" key="1">
    <source>
        <dbReference type="SAM" id="MobiDB-lite"/>
    </source>
</evidence>
<feature type="compositionally biased region" description="Low complexity" evidence="1">
    <location>
        <begin position="200"/>
        <end position="219"/>
    </location>
</feature>
<dbReference type="OrthoDB" id="5871864at2759"/>
<feature type="region of interest" description="Disordered" evidence="1">
    <location>
        <begin position="128"/>
        <end position="162"/>
    </location>
</feature>
<sequence>MILALFLYAALPASIVLACGPATGTLGNKALLHFNLAPPPKYTYSDSPSHGQMTSAQAAESNADRDLQLAILSTLAENGIMEDTVTLSYDYKAPKLNLEAGQHCTKPNTFVVYDGAILYKCVAATARGKRSRVKREETDPPTEGTTTDTVDVTTGTTEPTTTASVGTTEAVTSTVTTTVSVDPQTVTTKPVEVTTDKTTSENVEVTTTESPEVTTTTTVPDEEPVQTVEFQIIGTVTVETPQPIFESQWKSFAEKIQEKLEQHHVFFTGAILVDMF</sequence>
<protein>
    <submittedName>
        <fullName evidence="4">Proteoglycan 4</fullName>
    </submittedName>
</protein>
<dbReference type="AlphaFoldDB" id="A0A7I4Y8V5"/>
<keyword evidence="2" id="KW-0732">Signal</keyword>
<dbReference type="WBParaSite" id="HCON_00067950-00001">
    <property type="protein sequence ID" value="HCON_00067950-00001"/>
    <property type="gene ID" value="HCON_00067950"/>
</dbReference>
<feature type="compositionally biased region" description="Low complexity" evidence="1">
    <location>
        <begin position="141"/>
        <end position="162"/>
    </location>
</feature>
<organism evidence="3 4">
    <name type="scientific">Haemonchus contortus</name>
    <name type="common">Barber pole worm</name>
    <dbReference type="NCBI Taxonomy" id="6289"/>
    <lineage>
        <taxon>Eukaryota</taxon>
        <taxon>Metazoa</taxon>
        <taxon>Ecdysozoa</taxon>
        <taxon>Nematoda</taxon>
        <taxon>Chromadorea</taxon>
        <taxon>Rhabditida</taxon>
        <taxon>Rhabditina</taxon>
        <taxon>Rhabditomorpha</taxon>
        <taxon>Strongyloidea</taxon>
        <taxon>Trichostrongylidae</taxon>
        <taxon>Haemonchus</taxon>
    </lineage>
</organism>
<evidence type="ECO:0000313" key="4">
    <source>
        <dbReference type="WBParaSite" id="HCON_00067950-00001"/>
    </source>
</evidence>
<feature type="region of interest" description="Disordered" evidence="1">
    <location>
        <begin position="196"/>
        <end position="219"/>
    </location>
</feature>
<proteinExistence type="predicted"/>
<dbReference type="Proteomes" id="UP000025227">
    <property type="component" value="Unplaced"/>
</dbReference>
<accession>A0A7I4Y8V5</accession>
<name>A0A7I4Y8V5_HAECO</name>
<keyword evidence="3" id="KW-1185">Reference proteome</keyword>
<reference evidence="4" key="1">
    <citation type="submission" date="2020-12" db="UniProtKB">
        <authorList>
            <consortium name="WormBaseParasite"/>
        </authorList>
    </citation>
    <scope>IDENTIFICATION</scope>
    <source>
        <strain evidence="4">MHco3</strain>
    </source>
</reference>
<evidence type="ECO:0000313" key="3">
    <source>
        <dbReference type="Proteomes" id="UP000025227"/>
    </source>
</evidence>